<keyword evidence="10" id="KW-1185">Reference proteome</keyword>
<accession>A0ABT4UH94</accession>
<evidence type="ECO:0000256" key="3">
    <source>
        <dbReference type="ARBA" id="ARBA00023004"/>
    </source>
</evidence>
<evidence type="ECO:0000259" key="8">
    <source>
        <dbReference type="PROSITE" id="PS51007"/>
    </source>
</evidence>
<dbReference type="InterPro" id="IPR038414">
    <property type="entry name" value="CcoP_N_sf"/>
</dbReference>
<dbReference type="Gene3D" id="6.10.280.130">
    <property type="match status" value="1"/>
</dbReference>
<dbReference type="InterPro" id="IPR032858">
    <property type="entry name" value="CcoP_N"/>
</dbReference>
<evidence type="ECO:0000256" key="2">
    <source>
        <dbReference type="ARBA" id="ARBA00022723"/>
    </source>
</evidence>
<feature type="transmembrane region" description="Helical" evidence="6">
    <location>
        <begin position="117"/>
        <end position="134"/>
    </location>
</feature>
<keyword evidence="6" id="KW-1133">Transmembrane helix</keyword>
<evidence type="ECO:0000256" key="4">
    <source>
        <dbReference type="PROSITE-ProRule" id="PRU00433"/>
    </source>
</evidence>
<dbReference type="Pfam" id="PF13442">
    <property type="entry name" value="Cytochrome_CBB3"/>
    <property type="match status" value="1"/>
</dbReference>
<feature type="domain" description="Cytochrome c" evidence="8">
    <location>
        <begin position="262"/>
        <end position="342"/>
    </location>
</feature>
<sequence>MHINKYIKKLFLLLPLVFAGQVLLANTPAGAKPGFEITTNLILSIFSVVLLAIIILLAVTLKSAFKVYKEKMKSSQALKSLFIAGLSLLSIHALQAQANPEDAVKAVVYQEAEITKYILYIILLVEVVVIFYMVKMIKFFTGIEKVETEKAVRKPLVNWGNIWYRMNKFRPIEEEADIDTGHSYDGIRELNNITPPWFVAGFALSILFGIGYMWRYHVSESAPLQIEEYNREVAEAKLKIEEYLKTQANNVDENTVTMLDDAGIAAGKALFTANCVACHGDQAQGAGVGPNLTDEFWLHGGSIHDVFKSIKYGWPEQGMKAWKEDFSPTQIAQLASFIRSQHGKQIPGAKEPQGDKYVEEESAAAVTDSTKTE</sequence>
<feature type="chain" id="PRO_5047373153" evidence="7">
    <location>
        <begin position="25"/>
        <end position="373"/>
    </location>
</feature>
<dbReference type="EMBL" id="JAQGEF010000002">
    <property type="protein sequence ID" value="MDA3613595.1"/>
    <property type="molecule type" value="Genomic_DNA"/>
</dbReference>
<dbReference type="InterPro" id="IPR050597">
    <property type="entry name" value="Cytochrome_c_Oxidase_Subunit"/>
</dbReference>
<proteinExistence type="predicted"/>
<dbReference type="Gene3D" id="1.10.760.10">
    <property type="entry name" value="Cytochrome c-like domain"/>
    <property type="match status" value="1"/>
</dbReference>
<dbReference type="SUPFAM" id="SSF46626">
    <property type="entry name" value="Cytochrome c"/>
    <property type="match status" value="1"/>
</dbReference>
<dbReference type="InterPro" id="IPR036909">
    <property type="entry name" value="Cyt_c-like_dom_sf"/>
</dbReference>
<keyword evidence="6" id="KW-0812">Transmembrane</keyword>
<feature type="signal peptide" evidence="7">
    <location>
        <begin position="1"/>
        <end position="24"/>
    </location>
</feature>
<dbReference type="RefSeq" id="WP_407029925.1">
    <property type="nucleotide sequence ID" value="NZ_JAQGEF010000002.1"/>
</dbReference>
<comment type="caution">
    <text evidence="9">The sequence shown here is derived from an EMBL/GenBank/DDBJ whole genome shotgun (WGS) entry which is preliminary data.</text>
</comment>
<evidence type="ECO:0000256" key="1">
    <source>
        <dbReference type="ARBA" id="ARBA00022617"/>
    </source>
</evidence>
<evidence type="ECO:0000313" key="10">
    <source>
        <dbReference type="Proteomes" id="UP001210231"/>
    </source>
</evidence>
<name>A0ABT4UH94_9BACT</name>
<evidence type="ECO:0000313" key="9">
    <source>
        <dbReference type="EMBL" id="MDA3613595.1"/>
    </source>
</evidence>
<keyword evidence="1 4" id="KW-0349">Heme</keyword>
<protein>
    <submittedName>
        <fullName evidence="9">C-type cytochrome</fullName>
    </submittedName>
</protein>
<feature type="transmembrane region" description="Helical" evidence="6">
    <location>
        <begin position="41"/>
        <end position="65"/>
    </location>
</feature>
<keyword evidence="3 4" id="KW-0408">Iron</keyword>
<feature type="transmembrane region" description="Helical" evidence="6">
    <location>
        <begin position="197"/>
        <end position="214"/>
    </location>
</feature>
<organism evidence="9 10">
    <name type="scientific">Polluticaenibacter yanchengensis</name>
    <dbReference type="NCBI Taxonomy" id="3014562"/>
    <lineage>
        <taxon>Bacteria</taxon>
        <taxon>Pseudomonadati</taxon>
        <taxon>Bacteroidota</taxon>
        <taxon>Chitinophagia</taxon>
        <taxon>Chitinophagales</taxon>
        <taxon>Chitinophagaceae</taxon>
        <taxon>Polluticaenibacter</taxon>
    </lineage>
</organism>
<evidence type="ECO:0000256" key="7">
    <source>
        <dbReference type="SAM" id="SignalP"/>
    </source>
</evidence>
<dbReference type="PROSITE" id="PS51007">
    <property type="entry name" value="CYTC"/>
    <property type="match status" value="1"/>
</dbReference>
<dbReference type="Pfam" id="PF14715">
    <property type="entry name" value="FixP_N"/>
    <property type="match status" value="1"/>
</dbReference>
<gene>
    <name evidence="9" type="ORF">O3P16_02145</name>
</gene>
<keyword evidence="2 4" id="KW-0479">Metal-binding</keyword>
<feature type="region of interest" description="Disordered" evidence="5">
    <location>
        <begin position="341"/>
        <end position="373"/>
    </location>
</feature>
<evidence type="ECO:0000256" key="5">
    <source>
        <dbReference type="SAM" id="MobiDB-lite"/>
    </source>
</evidence>
<dbReference type="PANTHER" id="PTHR33751:SF1">
    <property type="entry name" value="CBB3-TYPE CYTOCHROME C OXIDASE SUBUNIT FIXP"/>
    <property type="match status" value="1"/>
</dbReference>
<reference evidence="9 10" key="1">
    <citation type="submission" date="2022-12" db="EMBL/GenBank/DDBJ databases">
        <title>Chitinophagaceae gen. sp. nov., a new member of the family Chitinophagaceae, isolated from soil in a chemical factory.</title>
        <authorList>
            <person name="Ke Z."/>
        </authorList>
    </citation>
    <scope>NUCLEOTIDE SEQUENCE [LARGE SCALE GENOMIC DNA]</scope>
    <source>
        <strain evidence="9 10">LY-5</strain>
    </source>
</reference>
<dbReference type="Proteomes" id="UP001210231">
    <property type="component" value="Unassembled WGS sequence"/>
</dbReference>
<dbReference type="InterPro" id="IPR009056">
    <property type="entry name" value="Cyt_c-like_dom"/>
</dbReference>
<keyword evidence="6" id="KW-0472">Membrane</keyword>
<evidence type="ECO:0000256" key="6">
    <source>
        <dbReference type="SAM" id="Phobius"/>
    </source>
</evidence>
<keyword evidence="7" id="KW-0732">Signal</keyword>
<dbReference type="PANTHER" id="PTHR33751">
    <property type="entry name" value="CBB3-TYPE CYTOCHROME C OXIDASE SUBUNIT FIXP"/>
    <property type="match status" value="1"/>
</dbReference>